<evidence type="ECO:0000256" key="3">
    <source>
        <dbReference type="ARBA" id="ARBA00022737"/>
    </source>
</evidence>
<dbReference type="InterPro" id="IPR032675">
    <property type="entry name" value="LRR_dom_sf"/>
</dbReference>
<accession>A0ABP0JYB8</accession>
<feature type="compositionally biased region" description="Basic and acidic residues" evidence="4">
    <location>
        <begin position="152"/>
        <end position="162"/>
    </location>
</feature>
<feature type="compositionally biased region" description="Basic and acidic residues" evidence="4">
    <location>
        <begin position="171"/>
        <end position="189"/>
    </location>
</feature>
<dbReference type="PANTHER" id="PTHR24113">
    <property type="entry name" value="RAN GTPASE-ACTIVATING PROTEIN 1"/>
    <property type="match status" value="1"/>
</dbReference>
<dbReference type="SUPFAM" id="SSF52047">
    <property type="entry name" value="RNI-like"/>
    <property type="match status" value="1"/>
</dbReference>
<keyword evidence="1" id="KW-0343">GTPase activation</keyword>
<dbReference type="Proteomes" id="UP001642484">
    <property type="component" value="Unassembled WGS sequence"/>
</dbReference>
<gene>
    <name evidence="5" type="ORF">CCMP2556_LOCUS13674</name>
</gene>
<dbReference type="InterPro" id="IPR001611">
    <property type="entry name" value="Leu-rich_rpt"/>
</dbReference>
<name>A0ABP0JYB8_9DINO</name>
<dbReference type="Gene3D" id="3.80.10.10">
    <property type="entry name" value="Ribonuclease Inhibitor"/>
    <property type="match status" value="1"/>
</dbReference>
<feature type="non-terminal residue" evidence="5">
    <location>
        <position position="1"/>
    </location>
</feature>
<evidence type="ECO:0000313" key="5">
    <source>
        <dbReference type="EMBL" id="CAK9019484.1"/>
    </source>
</evidence>
<evidence type="ECO:0000256" key="2">
    <source>
        <dbReference type="ARBA" id="ARBA00022614"/>
    </source>
</evidence>
<reference evidence="5 6" key="1">
    <citation type="submission" date="2024-02" db="EMBL/GenBank/DDBJ databases">
        <authorList>
            <person name="Chen Y."/>
            <person name="Shah S."/>
            <person name="Dougan E. K."/>
            <person name="Thang M."/>
            <person name="Chan C."/>
        </authorList>
    </citation>
    <scope>NUCLEOTIDE SEQUENCE [LARGE SCALE GENOMIC DNA]</scope>
</reference>
<evidence type="ECO:0000256" key="4">
    <source>
        <dbReference type="SAM" id="MobiDB-lite"/>
    </source>
</evidence>
<proteinExistence type="predicted"/>
<protein>
    <submittedName>
        <fullName evidence="5">Uncharacterized protein</fullName>
    </submittedName>
</protein>
<sequence>AVQDHGYDEIDLSRNQLTDGAVSHILEICKRSSELKILKLFNNQLGDQGAEELGQLFRFCHGIEEVHLSHNHFTEKGVESMVKAANRELPRSAERPLWLRMEHNKVEHTEHLARDMERHYPAVCAREDRHRCTPRACAHGRRIHLPFLIEVPKGHSKGDGKGRGPRRDHRDHRDHGREPRDHRDRSLRR</sequence>
<feature type="region of interest" description="Disordered" evidence="4">
    <location>
        <begin position="148"/>
        <end position="189"/>
    </location>
</feature>
<dbReference type="Pfam" id="PF13516">
    <property type="entry name" value="LRR_6"/>
    <property type="match status" value="2"/>
</dbReference>
<dbReference type="InterPro" id="IPR027038">
    <property type="entry name" value="RanGap"/>
</dbReference>
<comment type="caution">
    <text evidence="5">The sequence shown here is derived from an EMBL/GenBank/DDBJ whole genome shotgun (WGS) entry which is preliminary data.</text>
</comment>
<evidence type="ECO:0000256" key="1">
    <source>
        <dbReference type="ARBA" id="ARBA00022468"/>
    </source>
</evidence>
<evidence type="ECO:0000313" key="6">
    <source>
        <dbReference type="Proteomes" id="UP001642484"/>
    </source>
</evidence>
<organism evidence="5 6">
    <name type="scientific">Durusdinium trenchii</name>
    <dbReference type="NCBI Taxonomy" id="1381693"/>
    <lineage>
        <taxon>Eukaryota</taxon>
        <taxon>Sar</taxon>
        <taxon>Alveolata</taxon>
        <taxon>Dinophyceae</taxon>
        <taxon>Suessiales</taxon>
        <taxon>Symbiodiniaceae</taxon>
        <taxon>Durusdinium</taxon>
    </lineage>
</organism>
<dbReference type="EMBL" id="CAXAMN010006874">
    <property type="protein sequence ID" value="CAK9019484.1"/>
    <property type="molecule type" value="Genomic_DNA"/>
</dbReference>
<keyword evidence="2" id="KW-0433">Leucine-rich repeat</keyword>
<dbReference type="PANTHER" id="PTHR24113:SF12">
    <property type="entry name" value="RAN GTPASE-ACTIVATING PROTEIN 1"/>
    <property type="match status" value="1"/>
</dbReference>
<keyword evidence="3" id="KW-0677">Repeat</keyword>
<feature type="non-terminal residue" evidence="5">
    <location>
        <position position="189"/>
    </location>
</feature>
<keyword evidence="6" id="KW-1185">Reference proteome</keyword>